<feature type="domain" description="Major facilitator superfamily (MFS) profile" evidence="7">
    <location>
        <begin position="1"/>
        <end position="388"/>
    </location>
</feature>
<gene>
    <name evidence="8" type="ORF">DFP75_10319</name>
</gene>
<evidence type="ECO:0000256" key="6">
    <source>
        <dbReference type="SAM" id="Phobius"/>
    </source>
</evidence>
<dbReference type="Pfam" id="PF07690">
    <property type="entry name" value="MFS_1"/>
    <property type="match status" value="1"/>
</dbReference>
<dbReference type="RefSeq" id="WP_110574526.1">
    <property type="nucleotide sequence ID" value="NZ_QKLW01000003.1"/>
</dbReference>
<name>A0A318V2J0_9GAMM</name>
<feature type="transmembrane region" description="Helical" evidence="6">
    <location>
        <begin position="211"/>
        <end position="232"/>
    </location>
</feature>
<feature type="transmembrane region" description="Helical" evidence="6">
    <location>
        <begin position="333"/>
        <end position="356"/>
    </location>
</feature>
<keyword evidence="9" id="KW-1185">Reference proteome</keyword>
<dbReference type="GO" id="GO:0022857">
    <property type="term" value="F:transmembrane transporter activity"/>
    <property type="evidence" value="ECO:0007669"/>
    <property type="project" value="InterPro"/>
</dbReference>
<dbReference type="EMBL" id="QKLW01000003">
    <property type="protein sequence ID" value="PYF82193.1"/>
    <property type="molecule type" value="Genomic_DNA"/>
</dbReference>
<evidence type="ECO:0000256" key="3">
    <source>
        <dbReference type="ARBA" id="ARBA00022692"/>
    </source>
</evidence>
<accession>A0A318V2J0</accession>
<organism evidence="8 9">
    <name type="scientific">Marinomonas alcarazii</name>
    <dbReference type="NCBI Taxonomy" id="491949"/>
    <lineage>
        <taxon>Bacteria</taxon>
        <taxon>Pseudomonadati</taxon>
        <taxon>Pseudomonadota</taxon>
        <taxon>Gammaproteobacteria</taxon>
        <taxon>Oceanospirillales</taxon>
        <taxon>Oceanospirillaceae</taxon>
        <taxon>Marinomonas</taxon>
    </lineage>
</organism>
<dbReference type="InterPro" id="IPR050189">
    <property type="entry name" value="MFS_Efflux_Transporters"/>
</dbReference>
<feature type="transmembrane region" description="Helical" evidence="6">
    <location>
        <begin position="94"/>
        <end position="116"/>
    </location>
</feature>
<feature type="transmembrane region" description="Helical" evidence="6">
    <location>
        <begin position="7"/>
        <end position="26"/>
    </location>
</feature>
<keyword evidence="3 6" id="KW-0812">Transmembrane</keyword>
<reference evidence="8 9" key="1">
    <citation type="submission" date="2018-06" db="EMBL/GenBank/DDBJ databases">
        <title>Genomic Encyclopedia of Type Strains, Phase III (KMG-III): the genomes of soil and plant-associated and newly described type strains.</title>
        <authorList>
            <person name="Whitman W."/>
        </authorList>
    </citation>
    <scope>NUCLEOTIDE SEQUENCE [LARGE SCALE GENOMIC DNA]</scope>
    <source>
        <strain evidence="8 9">CECT 7730</strain>
    </source>
</reference>
<feature type="transmembrane region" description="Helical" evidence="6">
    <location>
        <begin position="299"/>
        <end position="321"/>
    </location>
</feature>
<feature type="transmembrane region" description="Helical" evidence="6">
    <location>
        <begin position="362"/>
        <end position="385"/>
    </location>
</feature>
<sequence>MRIPITFGFNQVISHGFGIFLFAALVPTMQNSLDITSWHLALAGALTQVSYLVGAMLLGVIGPRLDSGRLLLITGSLTTSLLFTMAWLDNTTVMIVVLTVMAASAAISWGSIVELVTRYGRPDRTATNLSIASSGTAWGYSVNGLIILLIVPLLGWRSGWMAASVLGLVTLFATLSLLKSVRAEVQDQDIDVTFAMGTRQLFKTVLRERTAFLACFILLLVGASTMTFTTWLNTYLAELSLPPALGGYTWGIIGLTGMIAGFFVGKLADKKGHSVTLLVIFGVFALGLLAFTYRPEQFVMLAGFGYGMMYFPIWGIIAGWISKQYSSKATMQINGIGMVTFGLGGALGNVLAGMIYDTTGSLANVYLLICGLSVVLFVLAMYIFLHERQSNKPRSDSFLQPGV</sequence>
<dbReference type="PANTHER" id="PTHR43124">
    <property type="entry name" value="PURINE EFFLUX PUMP PBUE"/>
    <property type="match status" value="1"/>
</dbReference>
<feature type="transmembrane region" description="Helical" evidence="6">
    <location>
        <begin position="244"/>
        <end position="263"/>
    </location>
</feature>
<comment type="caution">
    <text evidence="8">The sequence shown here is derived from an EMBL/GenBank/DDBJ whole genome shotgun (WGS) entry which is preliminary data.</text>
</comment>
<feature type="transmembrane region" description="Helical" evidence="6">
    <location>
        <begin position="70"/>
        <end position="88"/>
    </location>
</feature>
<dbReference type="GO" id="GO:0005886">
    <property type="term" value="C:plasma membrane"/>
    <property type="evidence" value="ECO:0007669"/>
    <property type="project" value="UniProtKB-SubCell"/>
</dbReference>
<evidence type="ECO:0000256" key="4">
    <source>
        <dbReference type="ARBA" id="ARBA00022989"/>
    </source>
</evidence>
<comment type="subcellular location">
    <subcellularLocation>
        <location evidence="1">Cell membrane</location>
        <topology evidence="1">Multi-pass membrane protein</topology>
    </subcellularLocation>
</comment>
<evidence type="ECO:0000313" key="8">
    <source>
        <dbReference type="EMBL" id="PYF82193.1"/>
    </source>
</evidence>
<keyword evidence="2" id="KW-1003">Cell membrane</keyword>
<evidence type="ECO:0000259" key="7">
    <source>
        <dbReference type="PROSITE" id="PS50850"/>
    </source>
</evidence>
<keyword evidence="5 6" id="KW-0472">Membrane</keyword>
<feature type="transmembrane region" description="Helical" evidence="6">
    <location>
        <begin position="137"/>
        <end position="154"/>
    </location>
</feature>
<dbReference type="Proteomes" id="UP000247551">
    <property type="component" value="Unassembled WGS sequence"/>
</dbReference>
<dbReference type="InterPro" id="IPR011701">
    <property type="entry name" value="MFS"/>
</dbReference>
<evidence type="ECO:0000313" key="9">
    <source>
        <dbReference type="Proteomes" id="UP000247551"/>
    </source>
</evidence>
<dbReference type="PANTHER" id="PTHR43124:SF3">
    <property type="entry name" value="CHLORAMPHENICOL EFFLUX PUMP RV0191"/>
    <property type="match status" value="1"/>
</dbReference>
<protein>
    <submittedName>
        <fullName evidence="8">Putative MFS family arabinose efflux permease</fullName>
    </submittedName>
</protein>
<dbReference type="SUPFAM" id="SSF103473">
    <property type="entry name" value="MFS general substrate transporter"/>
    <property type="match status" value="1"/>
</dbReference>
<evidence type="ECO:0000256" key="2">
    <source>
        <dbReference type="ARBA" id="ARBA00022475"/>
    </source>
</evidence>
<dbReference type="Gene3D" id="1.20.1250.20">
    <property type="entry name" value="MFS general substrate transporter like domains"/>
    <property type="match status" value="2"/>
</dbReference>
<dbReference type="InterPro" id="IPR036259">
    <property type="entry name" value="MFS_trans_sf"/>
</dbReference>
<keyword evidence="4 6" id="KW-1133">Transmembrane helix</keyword>
<dbReference type="InterPro" id="IPR020846">
    <property type="entry name" value="MFS_dom"/>
</dbReference>
<proteinExistence type="predicted"/>
<dbReference type="PROSITE" id="PS50850">
    <property type="entry name" value="MFS"/>
    <property type="match status" value="1"/>
</dbReference>
<feature type="transmembrane region" description="Helical" evidence="6">
    <location>
        <begin position="38"/>
        <end position="58"/>
    </location>
</feature>
<evidence type="ECO:0000256" key="1">
    <source>
        <dbReference type="ARBA" id="ARBA00004651"/>
    </source>
</evidence>
<feature type="transmembrane region" description="Helical" evidence="6">
    <location>
        <begin position="275"/>
        <end position="293"/>
    </location>
</feature>
<feature type="transmembrane region" description="Helical" evidence="6">
    <location>
        <begin position="160"/>
        <end position="178"/>
    </location>
</feature>
<evidence type="ECO:0000256" key="5">
    <source>
        <dbReference type="ARBA" id="ARBA00023136"/>
    </source>
</evidence>
<dbReference type="AlphaFoldDB" id="A0A318V2J0"/>